<name>A0ABQ2KJB0_9MICO</name>
<evidence type="ECO:0000256" key="2">
    <source>
        <dbReference type="ARBA" id="ARBA00007375"/>
    </source>
</evidence>
<evidence type="ECO:0000256" key="4">
    <source>
        <dbReference type="ARBA" id="ARBA00022989"/>
    </source>
</evidence>
<sequence length="262" mass="26201">MQPTGAPTGAPSTLAEGPAPAVARGVPRPLRIALVVVAAALGANLLCATLIALGAGDTAWLEVARRLLMWAIVPPIAIALVAMGAMRHTVGRWHVVAALLCTLGDGLGAATGQTLVLLGAFIVGHLGYAIALWPTRRRSLAWGPGVIAYGIVGLVAAGILAAGAGPLAIPVVLYALVLAGVAALAAIDTAGFLGGLLFLASDLVLGLGLFVIDIPDPLRSIVVLVAYASAQALLALSLQQRLGLGREAPTAPAAAAARTTSR</sequence>
<evidence type="ECO:0000313" key="7">
    <source>
        <dbReference type="EMBL" id="GGN84466.1"/>
    </source>
</evidence>
<proteinExistence type="inferred from homology"/>
<keyword evidence="4 6" id="KW-1133">Transmembrane helix</keyword>
<feature type="transmembrane region" description="Helical" evidence="6">
    <location>
        <begin position="167"/>
        <end position="187"/>
    </location>
</feature>
<dbReference type="RefSeq" id="WP_188717666.1">
    <property type="nucleotide sequence ID" value="NZ_BAABBD010000002.1"/>
</dbReference>
<organism evidence="7 8">
    <name type="scientific">Agrococcus terreus</name>
    <dbReference type="NCBI Taxonomy" id="574649"/>
    <lineage>
        <taxon>Bacteria</taxon>
        <taxon>Bacillati</taxon>
        <taxon>Actinomycetota</taxon>
        <taxon>Actinomycetes</taxon>
        <taxon>Micrococcales</taxon>
        <taxon>Microbacteriaceae</taxon>
        <taxon>Agrococcus</taxon>
    </lineage>
</organism>
<evidence type="ECO:0000256" key="3">
    <source>
        <dbReference type="ARBA" id="ARBA00022692"/>
    </source>
</evidence>
<accession>A0ABQ2KJB0</accession>
<dbReference type="Pfam" id="PF07947">
    <property type="entry name" value="YhhN"/>
    <property type="match status" value="1"/>
</dbReference>
<keyword evidence="3 6" id="KW-0812">Transmembrane</keyword>
<keyword evidence="8" id="KW-1185">Reference proteome</keyword>
<feature type="transmembrane region" description="Helical" evidence="6">
    <location>
        <begin position="32"/>
        <end position="55"/>
    </location>
</feature>
<comment type="caution">
    <text evidence="7">The sequence shown here is derived from an EMBL/GenBank/DDBJ whole genome shotgun (WGS) entry which is preliminary data.</text>
</comment>
<evidence type="ECO:0008006" key="9">
    <source>
        <dbReference type="Google" id="ProtNLM"/>
    </source>
</evidence>
<dbReference type="InterPro" id="IPR012506">
    <property type="entry name" value="TMEM86B-like"/>
</dbReference>
<feature type="transmembrane region" description="Helical" evidence="6">
    <location>
        <begin position="67"/>
        <end position="86"/>
    </location>
</feature>
<gene>
    <name evidence="7" type="ORF">GCM10010968_16230</name>
</gene>
<dbReference type="EMBL" id="BMLM01000001">
    <property type="protein sequence ID" value="GGN84466.1"/>
    <property type="molecule type" value="Genomic_DNA"/>
</dbReference>
<evidence type="ECO:0000256" key="6">
    <source>
        <dbReference type="SAM" id="Phobius"/>
    </source>
</evidence>
<feature type="transmembrane region" description="Helical" evidence="6">
    <location>
        <begin position="218"/>
        <end position="238"/>
    </location>
</feature>
<evidence type="ECO:0000313" key="8">
    <source>
        <dbReference type="Proteomes" id="UP000626982"/>
    </source>
</evidence>
<feature type="transmembrane region" description="Helical" evidence="6">
    <location>
        <begin position="140"/>
        <end position="161"/>
    </location>
</feature>
<keyword evidence="5 6" id="KW-0472">Membrane</keyword>
<feature type="transmembrane region" description="Helical" evidence="6">
    <location>
        <begin position="192"/>
        <end position="212"/>
    </location>
</feature>
<reference evidence="8" key="1">
    <citation type="journal article" date="2019" name="Int. J. Syst. Evol. Microbiol.">
        <title>The Global Catalogue of Microorganisms (GCM) 10K type strain sequencing project: providing services to taxonomists for standard genome sequencing and annotation.</title>
        <authorList>
            <consortium name="The Broad Institute Genomics Platform"/>
            <consortium name="The Broad Institute Genome Sequencing Center for Infectious Disease"/>
            <person name="Wu L."/>
            <person name="Ma J."/>
        </authorList>
    </citation>
    <scope>NUCLEOTIDE SEQUENCE [LARGE SCALE GENOMIC DNA]</scope>
    <source>
        <strain evidence="8">CGMCC 1.6960</strain>
    </source>
</reference>
<dbReference type="Proteomes" id="UP000626982">
    <property type="component" value="Unassembled WGS sequence"/>
</dbReference>
<evidence type="ECO:0000256" key="1">
    <source>
        <dbReference type="ARBA" id="ARBA00004141"/>
    </source>
</evidence>
<feature type="transmembrane region" description="Helical" evidence="6">
    <location>
        <begin position="116"/>
        <end position="133"/>
    </location>
</feature>
<comment type="similarity">
    <text evidence="2">Belongs to the TMEM86 family.</text>
</comment>
<evidence type="ECO:0000256" key="5">
    <source>
        <dbReference type="ARBA" id="ARBA00023136"/>
    </source>
</evidence>
<comment type="subcellular location">
    <subcellularLocation>
        <location evidence="1">Membrane</location>
        <topology evidence="1">Multi-pass membrane protein</topology>
    </subcellularLocation>
</comment>
<protein>
    <recommendedName>
        <fullName evidence="9">YhhN-like protein</fullName>
    </recommendedName>
</protein>